<feature type="domain" description="Major facilitator superfamily (MFS) profile" evidence="4">
    <location>
        <begin position="236"/>
        <end position="444"/>
    </location>
</feature>
<gene>
    <name evidence="5" type="ORF">MVEN_00807200</name>
</gene>
<dbReference type="PROSITE" id="PS50850">
    <property type="entry name" value="MFS"/>
    <property type="match status" value="1"/>
</dbReference>
<dbReference type="Pfam" id="PF07690">
    <property type="entry name" value="MFS_1"/>
    <property type="match status" value="1"/>
</dbReference>
<feature type="transmembrane region" description="Helical" evidence="3">
    <location>
        <begin position="247"/>
        <end position="266"/>
    </location>
</feature>
<evidence type="ECO:0000313" key="6">
    <source>
        <dbReference type="Proteomes" id="UP000620124"/>
    </source>
</evidence>
<evidence type="ECO:0000256" key="2">
    <source>
        <dbReference type="ARBA" id="ARBA00006727"/>
    </source>
</evidence>
<keyword evidence="3" id="KW-0812">Transmembrane</keyword>
<accession>A0A8H6YKJ3</accession>
<organism evidence="5 6">
    <name type="scientific">Mycena venus</name>
    <dbReference type="NCBI Taxonomy" id="2733690"/>
    <lineage>
        <taxon>Eukaryota</taxon>
        <taxon>Fungi</taxon>
        <taxon>Dikarya</taxon>
        <taxon>Basidiomycota</taxon>
        <taxon>Agaricomycotina</taxon>
        <taxon>Agaricomycetes</taxon>
        <taxon>Agaricomycetidae</taxon>
        <taxon>Agaricales</taxon>
        <taxon>Marasmiineae</taxon>
        <taxon>Mycenaceae</taxon>
        <taxon>Mycena</taxon>
    </lineage>
</organism>
<feature type="transmembrane region" description="Helical" evidence="3">
    <location>
        <begin position="411"/>
        <end position="431"/>
    </location>
</feature>
<dbReference type="InterPro" id="IPR020846">
    <property type="entry name" value="MFS_dom"/>
</dbReference>
<feature type="transmembrane region" description="Helical" evidence="3">
    <location>
        <begin position="175"/>
        <end position="196"/>
    </location>
</feature>
<feature type="transmembrane region" description="Helical" evidence="3">
    <location>
        <begin position="342"/>
        <end position="366"/>
    </location>
</feature>
<dbReference type="PANTHER" id="PTHR11360:SF319">
    <property type="entry name" value="MAJOR FACILITATOR SUPERFAMILY (MFS) PROFILE DOMAIN-CONTAINING PROTEIN"/>
    <property type="match status" value="1"/>
</dbReference>
<dbReference type="Proteomes" id="UP000620124">
    <property type="component" value="Unassembled WGS sequence"/>
</dbReference>
<feature type="transmembrane region" description="Helical" evidence="3">
    <location>
        <begin position="113"/>
        <end position="134"/>
    </location>
</feature>
<feature type="transmembrane region" description="Helical" evidence="3">
    <location>
        <begin position="278"/>
        <end position="301"/>
    </location>
</feature>
<keyword evidence="3" id="KW-1133">Transmembrane helix</keyword>
<feature type="transmembrane region" description="Helical" evidence="3">
    <location>
        <begin position="140"/>
        <end position="163"/>
    </location>
</feature>
<dbReference type="EMBL" id="JACAZI010000005">
    <property type="protein sequence ID" value="KAF7360752.1"/>
    <property type="molecule type" value="Genomic_DNA"/>
</dbReference>
<dbReference type="GO" id="GO:0016020">
    <property type="term" value="C:membrane"/>
    <property type="evidence" value="ECO:0007669"/>
    <property type="project" value="UniProtKB-SubCell"/>
</dbReference>
<dbReference type="AlphaFoldDB" id="A0A8H6YKJ3"/>
<evidence type="ECO:0000313" key="5">
    <source>
        <dbReference type="EMBL" id="KAF7360752.1"/>
    </source>
</evidence>
<dbReference type="SUPFAM" id="SSF103473">
    <property type="entry name" value="MFS general substrate transporter"/>
    <property type="match status" value="1"/>
</dbReference>
<dbReference type="InterPro" id="IPR011701">
    <property type="entry name" value="MFS"/>
</dbReference>
<sequence>MADCSSIHDQTEPSVRTVIAELPSEEAPKSELDFTPPTFPEGGFRGWCTVAGAFLVQFCGFGYTTSFGAYQDFYTREYLTKSSSSAIAWIGSVNALFVLSGGLVAGRLYDRGYFYPLMYGGNLLLCSSLFMLSLCKPEKYYQIFLAQAIGAGIGAGTVYVPSVTVVSHYFNERRALAMSIVASGSSLGAVLHPIMLNNTLHRLGFANAVRASAGLVSGLLLIASLLMHPRLPFSRTHPPFWRSIWRFGLDTPYIFATLGMATYAVAPYFPIFYLQLDAITHGINQTLSFYSLVILNGSSFVGRLSPGFFVRQLGIINMVTGITGCGAILILCMIAIKSIASVVVLGVLYGYCAGVFVGLMTPLIAILTEDLSELGHRIGVSFAVISLGGLLGPPINGALLTREFLWWRPALFSGVMAFVGFSFFVATLLVVRYRSAKRRNIRVG</sequence>
<dbReference type="InterPro" id="IPR050327">
    <property type="entry name" value="Proton-linked_MCT"/>
</dbReference>
<evidence type="ECO:0000259" key="4">
    <source>
        <dbReference type="PROSITE" id="PS50850"/>
    </source>
</evidence>
<feature type="transmembrane region" description="Helical" evidence="3">
    <location>
        <begin position="378"/>
        <end position="399"/>
    </location>
</feature>
<keyword evidence="3" id="KW-0472">Membrane</keyword>
<feature type="transmembrane region" description="Helical" evidence="3">
    <location>
        <begin position="313"/>
        <end position="336"/>
    </location>
</feature>
<reference evidence="5" key="1">
    <citation type="submission" date="2020-05" db="EMBL/GenBank/DDBJ databases">
        <title>Mycena genomes resolve the evolution of fungal bioluminescence.</title>
        <authorList>
            <person name="Tsai I.J."/>
        </authorList>
    </citation>
    <scope>NUCLEOTIDE SEQUENCE</scope>
    <source>
        <strain evidence="5">CCC161011</strain>
    </source>
</reference>
<feature type="transmembrane region" description="Helical" evidence="3">
    <location>
        <begin position="86"/>
        <end position="106"/>
    </location>
</feature>
<protein>
    <submittedName>
        <fullName evidence="5">MFS general substrate transporter</fullName>
    </submittedName>
</protein>
<comment type="similarity">
    <text evidence="2">Belongs to the major facilitator superfamily. Monocarboxylate porter (TC 2.A.1.13) family.</text>
</comment>
<dbReference type="OrthoDB" id="6499973at2759"/>
<dbReference type="InterPro" id="IPR036259">
    <property type="entry name" value="MFS_trans_sf"/>
</dbReference>
<dbReference type="GO" id="GO:0022857">
    <property type="term" value="F:transmembrane transporter activity"/>
    <property type="evidence" value="ECO:0007669"/>
    <property type="project" value="InterPro"/>
</dbReference>
<dbReference type="PANTHER" id="PTHR11360">
    <property type="entry name" value="MONOCARBOXYLATE TRANSPORTER"/>
    <property type="match status" value="1"/>
</dbReference>
<dbReference type="Gene3D" id="1.20.1250.20">
    <property type="entry name" value="MFS general substrate transporter like domains"/>
    <property type="match status" value="2"/>
</dbReference>
<feature type="transmembrane region" description="Helical" evidence="3">
    <location>
        <begin position="208"/>
        <end position="226"/>
    </location>
</feature>
<proteinExistence type="inferred from homology"/>
<comment type="caution">
    <text evidence="5">The sequence shown here is derived from an EMBL/GenBank/DDBJ whole genome shotgun (WGS) entry which is preliminary data.</text>
</comment>
<evidence type="ECO:0000256" key="3">
    <source>
        <dbReference type="SAM" id="Phobius"/>
    </source>
</evidence>
<keyword evidence="6" id="KW-1185">Reference proteome</keyword>
<evidence type="ECO:0000256" key="1">
    <source>
        <dbReference type="ARBA" id="ARBA00004141"/>
    </source>
</evidence>
<comment type="subcellular location">
    <subcellularLocation>
        <location evidence="1">Membrane</location>
        <topology evidence="1">Multi-pass membrane protein</topology>
    </subcellularLocation>
</comment>
<name>A0A8H6YKJ3_9AGAR</name>